<dbReference type="InterPro" id="IPR012340">
    <property type="entry name" value="NA-bd_OB-fold"/>
</dbReference>
<protein>
    <submittedName>
        <fullName evidence="1">CST complex subunit Ten1</fullName>
    </submittedName>
</protein>
<name>A0ABR4HZY9_9EURO</name>
<dbReference type="Gene3D" id="2.40.50.140">
    <property type="entry name" value="Nucleic acid-binding proteins"/>
    <property type="match status" value="1"/>
</dbReference>
<evidence type="ECO:0000313" key="1">
    <source>
        <dbReference type="EMBL" id="KAL2821062.1"/>
    </source>
</evidence>
<reference evidence="1 2" key="1">
    <citation type="submission" date="2024-07" db="EMBL/GenBank/DDBJ databases">
        <title>Section-level genome sequencing and comparative genomics of Aspergillus sections Usti and Cavernicolus.</title>
        <authorList>
            <consortium name="Lawrence Berkeley National Laboratory"/>
            <person name="Nybo J.L."/>
            <person name="Vesth T.C."/>
            <person name="Theobald S."/>
            <person name="Frisvad J.C."/>
            <person name="Larsen T.O."/>
            <person name="Kjaerboelling I."/>
            <person name="Rothschild-Mancinelli K."/>
            <person name="Lyhne E.K."/>
            <person name="Kogle M.E."/>
            <person name="Barry K."/>
            <person name="Clum A."/>
            <person name="Na H."/>
            <person name="Ledsgaard L."/>
            <person name="Lin J."/>
            <person name="Lipzen A."/>
            <person name="Kuo A."/>
            <person name="Riley R."/>
            <person name="Mondo S."/>
            <person name="Labutti K."/>
            <person name="Haridas S."/>
            <person name="Pangalinan J."/>
            <person name="Salamov A.A."/>
            <person name="Simmons B.A."/>
            <person name="Magnuson J.K."/>
            <person name="Chen J."/>
            <person name="Drula E."/>
            <person name="Henrissat B."/>
            <person name="Wiebenga A."/>
            <person name="Lubbers R.J."/>
            <person name="Gomes A.C."/>
            <person name="Makela M.R."/>
            <person name="Stajich J."/>
            <person name="Grigoriev I.V."/>
            <person name="Mortensen U.H."/>
            <person name="De Vries R.P."/>
            <person name="Baker S.E."/>
            <person name="Andersen M.R."/>
        </authorList>
    </citation>
    <scope>NUCLEOTIDE SEQUENCE [LARGE SCALE GENOMIC DNA]</scope>
    <source>
        <strain evidence="1 2">CBS 588.65</strain>
    </source>
</reference>
<dbReference type="EMBL" id="JBFXLT010000005">
    <property type="protein sequence ID" value="KAL2821062.1"/>
    <property type="molecule type" value="Genomic_DNA"/>
</dbReference>
<accession>A0ABR4HZY9</accession>
<dbReference type="InterPro" id="IPR024222">
    <property type="entry name" value="Ten1_fungal"/>
</dbReference>
<sequence>MNGPLPSTRAFISDIPSLPTDSKIRFLGCVKTYHISSGHLVLEHNYPRAKKKPQPKQQKQEPPSIVVDINAVLETVTWEQLCVGAWVTVLGYVRRGFSDAAAAATGKGSSTASPASPSSNSVSVEAVVILSAGAVNLGEYERILYDAQEVEKMRLKGAV</sequence>
<evidence type="ECO:0000313" key="2">
    <source>
        <dbReference type="Proteomes" id="UP001610334"/>
    </source>
</evidence>
<proteinExistence type="predicted"/>
<comment type="caution">
    <text evidence="1">The sequence shown here is derived from an EMBL/GenBank/DDBJ whole genome shotgun (WGS) entry which is preliminary data.</text>
</comment>
<keyword evidence="2" id="KW-1185">Reference proteome</keyword>
<gene>
    <name evidence="1" type="ORF">BJX63DRAFT_427741</name>
</gene>
<organism evidence="1 2">
    <name type="scientific">Aspergillus granulosus</name>
    <dbReference type="NCBI Taxonomy" id="176169"/>
    <lineage>
        <taxon>Eukaryota</taxon>
        <taxon>Fungi</taxon>
        <taxon>Dikarya</taxon>
        <taxon>Ascomycota</taxon>
        <taxon>Pezizomycotina</taxon>
        <taxon>Eurotiomycetes</taxon>
        <taxon>Eurotiomycetidae</taxon>
        <taxon>Eurotiales</taxon>
        <taxon>Aspergillaceae</taxon>
        <taxon>Aspergillus</taxon>
        <taxon>Aspergillus subgen. Nidulantes</taxon>
    </lineage>
</organism>
<dbReference type="Pfam" id="PF12658">
    <property type="entry name" value="Ten1"/>
    <property type="match status" value="1"/>
</dbReference>
<dbReference type="Proteomes" id="UP001610334">
    <property type="component" value="Unassembled WGS sequence"/>
</dbReference>